<dbReference type="InterPro" id="IPR010727">
    <property type="entry name" value="DUF1302"/>
</dbReference>
<proteinExistence type="predicted"/>
<dbReference type="OrthoDB" id="7000272at2"/>
<dbReference type="AlphaFoldDB" id="I8T5B1"/>
<evidence type="ECO:0000313" key="2">
    <source>
        <dbReference type="EMBL" id="EIT69095.1"/>
    </source>
</evidence>
<sequence length="811" mass="87387">MESVRPGRLRPAARARVRGSWIGWLAPCALALTLTSPTALATDFRLDFGDDSITGVLNTNLSIGAQWRAENRSNDLIGKNKVNPNFCPVAPNGAGTSCQGHLDYANESHRLLGLNSYIGEGSYANQVAVDAPGQFSNNNDDGNINYDQWDVTQAIGKLAMDLTLNYKGYDFFVRGYGFYDAENHNRKDFNPNIQTVDSTSGMRRGIGEASSRRRNGVTEDQIGVGAMLLDLYVAKTYAISDERDFTIKIGRQNINWGESTLLVVGSLNSFSTPNVNSLYRPAFLELSEVLQPTPAIWTSTTIVPNLTLEAFYQYDWEPAIVPTAGSYLSTVDIGTDSQRDYVFLDFGKTAEDPDRLGLPDQLMLSAITDTSGTIYLRPEKEAKSSGQFGFSLKYYAEWLNSGTEIALYAGRYHSRLPYLSFYEGDYGCLSGPGALAPAAVGATKTPLDTLGVLGACPGLDSTLFISNALPGALAPGVRDQRIGENGSAFTLDTVEAQLQYPENIDLYGISFNTAFGDLSIQGEIAYRPNQPLQIDDTDLAFAAMQNIFPRGNGTGTTGDSYDFGVLGDLGNSIPGLPGALLNAGTIAQLPGARYGIPDFVSAYRGLDPLGYAPGAYIRGWERFKTANYNLGATNVIGPNNWVAADQIILIGELGANQIFDMPSKSRLQLEGPGTFTHASAGADGTGADGSARSNSGVIGPSGIRFNPTQQKSGFVTDFSWGYRIISILRYENVLPGIGIEPTIVWSHDVQGVSPGPGENFVEGRKSVIVSTTIRFSPAWNAAVGYTAFFGGGSANLLRDRDFVQVGLRYLF</sequence>
<gene>
    <name evidence="2" type="ORF">WQQ_26770</name>
</gene>
<dbReference type="EMBL" id="AKGD01000002">
    <property type="protein sequence ID" value="EIT69095.1"/>
    <property type="molecule type" value="Genomic_DNA"/>
</dbReference>
<feature type="region of interest" description="Disordered" evidence="1">
    <location>
        <begin position="670"/>
        <end position="693"/>
    </location>
</feature>
<dbReference type="PATRIC" id="fig|1172194.4.peg.2587"/>
<dbReference type="STRING" id="1172194.WQQ_26770"/>
<name>I8T5B1_9GAMM</name>
<dbReference type="RefSeq" id="WP_007185618.1">
    <property type="nucleotide sequence ID" value="NZ_AKGD01000002.1"/>
</dbReference>
<accession>I8T5B1</accession>
<evidence type="ECO:0008006" key="4">
    <source>
        <dbReference type="Google" id="ProtNLM"/>
    </source>
</evidence>
<comment type="caution">
    <text evidence="2">The sequence shown here is derived from an EMBL/GenBank/DDBJ whole genome shotgun (WGS) entry which is preliminary data.</text>
</comment>
<evidence type="ECO:0000256" key="1">
    <source>
        <dbReference type="SAM" id="MobiDB-lite"/>
    </source>
</evidence>
<protein>
    <recommendedName>
        <fullName evidence="4">DUF1302 domain-containing protein</fullName>
    </recommendedName>
</protein>
<reference evidence="2 3" key="1">
    <citation type="journal article" date="2012" name="J. Bacteriol.">
        <title>Genome Sequence of n-Alkane-Degrading Hydrocarboniphaga effusa Strain AP103T (ATCC BAA-332T).</title>
        <authorList>
            <person name="Chang H.K."/>
            <person name="Zylstra G.J."/>
            <person name="Chae J.C."/>
        </authorList>
    </citation>
    <scope>NUCLEOTIDE SEQUENCE [LARGE SCALE GENOMIC DNA]</scope>
    <source>
        <strain evidence="2 3">AP103</strain>
    </source>
</reference>
<feature type="region of interest" description="Disordered" evidence="1">
    <location>
        <begin position="190"/>
        <end position="214"/>
    </location>
</feature>
<evidence type="ECO:0000313" key="3">
    <source>
        <dbReference type="Proteomes" id="UP000003704"/>
    </source>
</evidence>
<organism evidence="2 3">
    <name type="scientific">Hydrocarboniphaga effusa AP103</name>
    <dbReference type="NCBI Taxonomy" id="1172194"/>
    <lineage>
        <taxon>Bacteria</taxon>
        <taxon>Pseudomonadati</taxon>
        <taxon>Pseudomonadota</taxon>
        <taxon>Gammaproteobacteria</taxon>
        <taxon>Nevskiales</taxon>
        <taxon>Nevskiaceae</taxon>
        <taxon>Hydrocarboniphaga</taxon>
    </lineage>
</organism>
<dbReference type="Pfam" id="PF06980">
    <property type="entry name" value="DUF1302"/>
    <property type="match status" value="1"/>
</dbReference>
<feature type="compositionally biased region" description="Polar residues" evidence="1">
    <location>
        <begin position="191"/>
        <end position="201"/>
    </location>
</feature>
<keyword evidence="3" id="KW-1185">Reference proteome</keyword>
<dbReference type="Proteomes" id="UP000003704">
    <property type="component" value="Unassembled WGS sequence"/>
</dbReference>